<evidence type="ECO:0000313" key="6">
    <source>
        <dbReference type="EMBL" id="EWC39650.1"/>
    </source>
</evidence>
<dbReference type="InterPro" id="IPR049180">
    <property type="entry name" value="MdcG_C"/>
</dbReference>
<evidence type="ECO:0000256" key="1">
    <source>
        <dbReference type="ARBA" id="ARBA00022679"/>
    </source>
</evidence>
<comment type="caution">
    <text evidence="6">The sequence shown here is derived from an EMBL/GenBank/DDBJ whole genome shotgun (WGS) entry which is preliminary data.</text>
</comment>
<evidence type="ECO:0000256" key="2">
    <source>
        <dbReference type="ARBA" id="ARBA00022695"/>
    </source>
</evidence>
<evidence type="ECO:0000259" key="4">
    <source>
        <dbReference type="Pfam" id="PF10620"/>
    </source>
</evidence>
<comment type="function">
    <text evidence="3">Transfers 2'-(5-triphosphoribosyl)-3'-dephosphocoenzyme-A to the apo-[acyl-carrier-protein] of the malonate decarboxylase to yield holo-[acyl-carrier-protein].</text>
</comment>
<dbReference type="Proteomes" id="UP000026923">
    <property type="component" value="Unassembled WGS sequence"/>
</dbReference>
<dbReference type="AlphaFoldDB" id="A0A061JMQ8"/>
<dbReference type="InterPro" id="IPR048903">
    <property type="entry name" value="MdcG_N"/>
</dbReference>
<dbReference type="eggNOG" id="ENOG502Z8NU">
    <property type="taxonomic scope" value="Bacteria"/>
</dbReference>
<evidence type="ECO:0000313" key="7">
    <source>
        <dbReference type="Proteomes" id="UP000026923"/>
    </source>
</evidence>
<dbReference type="EC" id="2.7.7.66" evidence="3"/>
<reference evidence="6 7" key="1">
    <citation type="journal article" date="2013" name="Genome Announc.">
        <title>Draft Genome of the Nitrogen-Fixing Bacterium Pseudomonas stutzeri Strain KOS6 Isolated from Industrial Hydrocarbon Sludge.</title>
        <authorList>
            <person name="Grigoryeva T.V."/>
            <person name="Laikov A.V."/>
            <person name="Naumova R.P."/>
            <person name="Manolov A.I."/>
            <person name="Larin A.K."/>
            <person name="Karpova I.Y."/>
            <person name="Semashko T.A."/>
            <person name="Alexeev D.G."/>
            <person name="Kostryukova E.S."/>
            <person name="Muller R."/>
            <person name="Govorun V.M."/>
        </authorList>
    </citation>
    <scope>NUCLEOTIDE SEQUENCE [LARGE SCALE GENOMIC DNA]</scope>
    <source>
        <strain evidence="6 7">KOS6</strain>
    </source>
</reference>
<dbReference type="OrthoDB" id="1275217at2"/>
<comment type="catalytic activity">
    <reaction evidence="3">
        <text>apo-[malonate decarboxylase ACP] + 2'-(5''-triphospho-alpha-D-ribosyl)-3'-dephospho-CoA = holo-[malonate decarboxylase ACP] + diphosphate</text>
        <dbReference type="Rhea" id="RHEA:42644"/>
        <dbReference type="Rhea" id="RHEA-COMP:10160"/>
        <dbReference type="Rhea" id="RHEA-COMP:10161"/>
        <dbReference type="ChEBI" id="CHEBI:29999"/>
        <dbReference type="ChEBI" id="CHEBI:33019"/>
        <dbReference type="ChEBI" id="CHEBI:61378"/>
        <dbReference type="ChEBI" id="CHEBI:82683"/>
        <dbReference type="EC" id="2.7.7.66"/>
    </reaction>
</comment>
<dbReference type="InterPro" id="IPR017557">
    <property type="entry name" value="Holo-ACP_synthase"/>
</dbReference>
<proteinExistence type="inferred from homology"/>
<dbReference type="NCBIfam" id="NF002332">
    <property type="entry name" value="PRK01293.1"/>
    <property type="match status" value="1"/>
</dbReference>
<keyword evidence="2 3" id="KW-0548">Nucleotidyltransferase</keyword>
<dbReference type="RefSeq" id="WP_024161886.1">
    <property type="nucleotide sequence ID" value="NZ_KK020676.1"/>
</dbReference>
<feature type="domain" description="Phosphoribosyl-dephospho-CoA transferase MdcG C-terminal" evidence="4">
    <location>
        <begin position="82"/>
        <end position="200"/>
    </location>
</feature>
<dbReference type="Pfam" id="PF20866">
    <property type="entry name" value="MdcG_N"/>
    <property type="match status" value="1"/>
</dbReference>
<dbReference type="HAMAP" id="MF_00650">
    <property type="entry name" value="Malonate_MdcG"/>
    <property type="match status" value="1"/>
</dbReference>
<dbReference type="Pfam" id="PF10620">
    <property type="entry name" value="MdcG"/>
    <property type="match status" value="1"/>
</dbReference>
<dbReference type="NCBIfam" id="TIGR03135">
    <property type="entry name" value="malonate_mdcG"/>
    <property type="match status" value="1"/>
</dbReference>
<organism evidence="6 7">
    <name type="scientific">Stutzerimonas stutzeri KOS6</name>
    <dbReference type="NCBI Taxonomy" id="1218352"/>
    <lineage>
        <taxon>Bacteria</taxon>
        <taxon>Pseudomonadati</taxon>
        <taxon>Pseudomonadota</taxon>
        <taxon>Gammaproteobacteria</taxon>
        <taxon>Pseudomonadales</taxon>
        <taxon>Pseudomonadaceae</taxon>
        <taxon>Stutzerimonas</taxon>
    </lineage>
</organism>
<gene>
    <name evidence="3" type="primary">mdcG</name>
    <name evidence="6" type="ORF">B597_018955</name>
</gene>
<feature type="active site" evidence="3">
    <location>
        <position position="133"/>
    </location>
</feature>
<name>A0A061JMQ8_STUST</name>
<keyword evidence="1 3" id="KW-0808">Transferase</keyword>
<evidence type="ECO:0000256" key="3">
    <source>
        <dbReference type="HAMAP-Rule" id="MF_00650"/>
    </source>
</evidence>
<comment type="similarity">
    <text evidence="3">Belongs to the MdcG family.</text>
</comment>
<accession>A0A061JMQ8</accession>
<evidence type="ECO:0000259" key="5">
    <source>
        <dbReference type="Pfam" id="PF20866"/>
    </source>
</evidence>
<protein>
    <recommendedName>
        <fullName evidence="3">Phosphoribosyl-dephospho-CoA transferase</fullName>
        <ecNumber evidence="3">2.7.7.66</ecNumber>
    </recommendedName>
    <alternativeName>
        <fullName evidence="3">Malonate decarboxylase holo-[acyl-carrier-protein] synthase</fullName>
        <shortName evidence="3">Holo-ACP synthase</shortName>
    </alternativeName>
</protein>
<dbReference type="HOGENOM" id="CLU_111981_0_0_6"/>
<feature type="active site" evidence="3">
    <location>
        <position position="135"/>
    </location>
</feature>
<dbReference type="EMBL" id="AMCZ02000033">
    <property type="protein sequence ID" value="EWC39650.1"/>
    <property type="molecule type" value="Genomic_DNA"/>
</dbReference>
<sequence length="207" mass="22304">MYQPEDLRPHDLLWGMRPEQLPADAPAWAVAVLAAGQPVVVRRAAVAPGLVGVGLRGATREQRLAALMPVEAVSQRLAPEHLLDRRASEDLPVFRVLAELRPLLDALGHAWGVTGSAGFQLASGLPAAHPDSDLDLLLRAERPLRRSEARPLLQLLEGRACRIDLQLETPLGGVALREWAGDAARVLVKTSHGPLLVSDPWAEELAA</sequence>
<feature type="domain" description="Phosphoribosyl-dephospho-CoA transferase MdcG N-terminal" evidence="5">
    <location>
        <begin position="8"/>
        <end position="79"/>
    </location>
</feature>
<dbReference type="GO" id="GO:0016779">
    <property type="term" value="F:nucleotidyltransferase activity"/>
    <property type="evidence" value="ECO:0007669"/>
    <property type="project" value="UniProtKB-UniRule"/>
</dbReference>